<evidence type="ECO:0000256" key="4">
    <source>
        <dbReference type="ARBA" id="ARBA00022840"/>
    </source>
</evidence>
<dbReference type="PANTHER" id="PTHR43289">
    <property type="entry name" value="MITOGEN-ACTIVATED PROTEIN KINASE KINASE KINASE 20-RELATED"/>
    <property type="match status" value="1"/>
</dbReference>
<evidence type="ECO:0000256" key="5">
    <source>
        <dbReference type="PROSITE-ProRule" id="PRU10141"/>
    </source>
</evidence>
<dbReference type="AlphaFoldDB" id="A0A6N7PVL4"/>
<dbReference type="SMART" id="SM00220">
    <property type="entry name" value="S_TKc"/>
    <property type="match status" value="1"/>
</dbReference>
<dbReference type="PROSITE" id="PS00107">
    <property type="entry name" value="PROTEIN_KINASE_ATP"/>
    <property type="match status" value="1"/>
</dbReference>
<dbReference type="SUPFAM" id="SSF56112">
    <property type="entry name" value="Protein kinase-like (PK-like)"/>
    <property type="match status" value="1"/>
</dbReference>
<proteinExistence type="predicted"/>
<comment type="caution">
    <text evidence="9">The sequence shown here is derived from an EMBL/GenBank/DDBJ whole genome shotgun (WGS) entry which is preliminary data.</text>
</comment>
<evidence type="ECO:0000313" key="9">
    <source>
        <dbReference type="EMBL" id="MRG94490.1"/>
    </source>
</evidence>
<dbReference type="InterPro" id="IPR008271">
    <property type="entry name" value="Ser/Thr_kinase_AS"/>
</dbReference>
<feature type="region of interest" description="Disordered" evidence="6">
    <location>
        <begin position="362"/>
        <end position="466"/>
    </location>
</feature>
<dbReference type="GO" id="GO:0004674">
    <property type="term" value="F:protein serine/threonine kinase activity"/>
    <property type="evidence" value="ECO:0007669"/>
    <property type="project" value="TreeGrafter"/>
</dbReference>
<keyword evidence="2 5" id="KW-0547">Nucleotide-binding</keyword>
<protein>
    <submittedName>
        <fullName evidence="9">Protein kinase</fullName>
    </submittedName>
</protein>
<gene>
    <name evidence="9" type="ORF">GF068_21575</name>
</gene>
<keyword evidence="10" id="KW-1185">Reference proteome</keyword>
<keyword evidence="3 9" id="KW-0418">Kinase</keyword>
<dbReference type="CDD" id="cd14014">
    <property type="entry name" value="STKc_PknB_like"/>
    <property type="match status" value="1"/>
</dbReference>
<sequence length="505" mass="54541">MEIEAGTIVANRYRVTRLLGRGGMGEVFAAENTRTGRMVAIKVLHADAKAKASAVERFRREARAAGVINSDYVTQVLDVEEDTNFGIVLVFELLEGESLIDRLKRTGPISFDELYVIIEQVWMGLADAHRVKIIHRDLKPSNVFLERRPDGSARVKILDFGISKLPKEMEGETLTEMGQSLGTFSFMPPEQIGKARLVDERADIYACTTMIYQSLTGQLPYLAKNVLVMVEMKAKAPPRRVGDAMDGPIDPRLEAFVAKGLARDPEQRFQTAQEALAAWRELSPRSSGPYMQPNALGTAHTMPAPSHAPSHAPSMSSGPRGTIPFDVTRQEPHVRRPEPPPIEAENTTDDAAATLAMPIARLMPNKGAGGPQWPPLPQPSGSSAARPSPSGYGTNTNSYAGATSSGTYGVAQAPAPSPQGYGSQMQMPSTPPGAYPEHAQPYGQRPMSVPPQQAAWPQQTGAQPLPTDLVPQPAPRRVWPFLLGGVLFALIGFAIVAAIMLSTGK</sequence>
<keyword evidence="1" id="KW-0808">Transferase</keyword>
<dbReference type="OrthoDB" id="5504750at2"/>
<keyword evidence="7" id="KW-1133">Transmembrane helix</keyword>
<dbReference type="InterPro" id="IPR017441">
    <property type="entry name" value="Protein_kinase_ATP_BS"/>
</dbReference>
<dbReference type="PANTHER" id="PTHR43289:SF6">
    <property type="entry name" value="SERINE_THREONINE-PROTEIN KINASE NEKL-3"/>
    <property type="match status" value="1"/>
</dbReference>
<dbReference type="InterPro" id="IPR000719">
    <property type="entry name" value="Prot_kinase_dom"/>
</dbReference>
<evidence type="ECO:0000256" key="2">
    <source>
        <dbReference type="ARBA" id="ARBA00022741"/>
    </source>
</evidence>
<dbReference type="Gene3D" id="3.30.200.20">
    <property type="entry name" value="Phosphorylase Kinase, domain 1"/>
    <property type="match status" value="1"/>
</dbReference>
<evidence type="ECO:0000256" key="3">
    <source>
        <dbReference type="ARBA" id="ARBA00022777"/>
    </source>
</evidence>
<dbReference type="PROSITE" id="PS00108">
    <property type="entry name" value="PROTEIN_KINASE_ST"/>
    <property type="match status" value="1"/>
</dbReference>
<reference evidence="9 10" key="1">
    <citation type="submission" date="2019-10" db="EMBL/GenBank/DDBJ databases">
        <title>A soil myxobacterium in the family Polyangiaceae.</title>
        <authorList>
            <person name="Li Y."/>
            <person name="Wang J."/>
        </authorList>
    </citation>
    <scope>NUCLEOTIDE SEQUENCE [LARGE SCALE GENOMIC DNA]</scope>
    <source>
        <strain evidence="9 10">DSM 14734</strain>
    </source>
</reference>
<keyword evidence="7" id="KW-0472">Membrane</keyword>
<dbReference type="EMBL" id="WJIE01000006">
    <property type="protein sequence ID" value="MRG94490.1"/>
    <property type="molecule type" value="Genomic_DNA"/>
</dbReference>
<keyword evidence="7" id="KW-0812">Transmembrane</keyword>
<dbReference type="PROSITE" id="PS50011">
    <property type="entry name" value="PROTEIN_KINASE_DOM"/>
    <property type="match status" value="1"/>
</dbReference>
<organism evidence="9 10">
    <name type="scientific">Polyangium spumosum</name>
    <dbReference type="NCBI Taxonomy" id="889282"/>
    <lineage>
        <taxon>Bacteria</taxon>
        <taxon>Pseudomonadati</taxon>
        <taxon>Myxococcota</taxon>
        <taxon>Polyangia</taxon>
        <taxon>Polyangiales</taxon>
        <taxon>Polyangiaceae</taxon>
        <taxon>Polyangium</taxon>
    </lineage>
</organism>
<evidence type="ECO:0000313" key="10">
    <source>
        <dbReference type="Proteomes" id="UP000440224"/>
    </source>
</evidence>
<feature type="domain" description="Protein kinase" evidence="8">
    <location>
        <begin position="13"/>
        <end position="291"/>
    </location>
</feature>
<dbReference type="InterPro" id="IPR011009">
    <property type="entry name" value="Kinase-like_dom_sf"/>
</dbReference>
<dbReference type="RefSeq" id="WP_153821343.1">
    <property type="nucleotide sequence ID" value="NZ_WJIE01000006.1"/>
</dbReference>
<feature type="compositionally biased region" description="Polar residues" evidence="6">
    <location>
        <begin position="392"/>
        <end position="407"/>
    </location>
</feature>
<evidence type="ECO:0000256" key="7">
    <source>
        <dbReference type="SAM" id="Phobius"/>
    </source>
</evidence>
<feature type="region of interest" description="Disordered" evidence="6">
    <location>
        <begin position="283"/>
        <end position="326"/>
    </location>
</feature>
<name>A0A6N7PVL4_9BACT</name>
<evidence type="ECO:0000256" key="6">
    <source>
        <dbReference type="SAM" id="MobiDB-lite"/>
    </source>
</evidence>
<feature type="transmembrane region" description="Helical" evidence="7">
    <location>
        <begin position="478"/>
        <end position="501"/>
    </location>
</feature>
<feature type="binding site" evidence="5">
    <location>
        <position position="42"/>
    </location>
    <ligand>
        <name>ATP</name>
        <dbReference type="ChEBI" id="CHEBI:30616"/>
    </ligand>
</feature>
<evidence type="ECO:0000259" key="8">
    <source>
        <dbReference type="PROSITE" id="PS50011"/>
    </source>
</evidence>
<evidence type="ECO:0000256" key="1">
    <source>
        <dbReference type="ARBA" id="ARBA00022679"/>
    </source>
</evidence>
<dbReference type="Pfam" id="PF00069">
    <property type="entry name" value="Pkinase"/>
    <property type="match status" value="1"/>
</dbReference>
<keyword evidence="4 5" id="KW-0067">ATP-binding</keyword>
<dbReference type="Gene3D" id="1.10.510.10">
    <property type="entry name" value="Transferase(Phosphotransferase) domain 1"/>
    <property type="match status" value="1"/>
</dbReference>
<dbReference type="GO" id="GO:0005524">
    <property type="term" value="F:ATP binding"/>
    <property type="evidence" value="ECO:0007669"/>
    <property type="project" value="UniProtKB-UniRule"/>
</dbReference>
<dbReference type="Proteomes" id="UP000440224">
    <property type="component" value="Unassembled WGS sequence"/>
</dbReference>
<feature type="compositionally biased region" description="Low complexity" evidence="6">
    <location>
        <begin position="298"/>
        <end position="317"/>
    </location>
</feature>
<feature type="compositionally biased region" description="Low complexity" evidence="6">
    <location>
        <begin position="379"/>
        <end position="391"/>
    </location>
</feature>
<accession>A0A6N7PVL4</accession>